<evidence type="ECO:0000259" key="1">
    <source>
        <dbReference type="Pfam" id="PF00884"/>
    </source>
</evidence>
<dbReference type="PANTHER" id="PTHR43751">
    <property type="entry name" value="SULFATASE"/>
    <property type="match status" value="1"/>
</dbReference>
<evidence type="ECO:0000313" key="3">
    <source>
        <dbReference type="Proteomes" id="UP001589858"/>
    </source>
</evidence>
<protein>
    <submittedName>
        <fullName evidence="2">Arylsulfatase</fullName>
    </submittedName>
</protein>
<gene>
    <name evidence="2" type="ORF">ACFFF8_24330</name>
</gene>
<dbReference type="InterPro" id="IPR017850">
    <property type="entry name" value="Alkaline_phosphatase_core_sf"/>
</dbReference>
<dbReference type="Proteomes" id="UP001589858">
    <property type="component" value="Unassembled WGS sequence"/>
</dbReference>
<comment type="caution">
    <text evidence="2">The sequence shown here is derived from an EMBL/GenBank/DDBJ whole genome shotgun (WGS) entry which is preliminary data.</text>
</comment>
<organism evidence="2 3">
    <name type="scientific">Novosphingobium clariflavum</name>
    <dbReference type="NCBI Taxonomy" id="2029884"/>
    <lineage>
        <taxon>Bacteria</taxon>
        <taxon>Pseudomonadati</taxon>
        <taxon>Pseudomonadota</taxon>
        <taxon>Alphaproteobacteria</taxon>
        <taxon>Sphingomonadales</taxon>
        <taxon>Sphingomonadaceae</taxon>
        <taxon>Novosphingobium</taxon>
    </lineage>
</organism>
<dbReference type="CDD" id="cd16142">
    <property type="entry name" value="ARS_like"/>
    <property type="match status" value="1"/>
</dbReference>
<accession>A0ABV6SEN0</accession>
<dbReference type="Pfam" id="PF00884">
    <property type="entry name" value="Sulfatase"/>
    <property type="match status" value="1"/>
</dbReference>
<dbReference type="InterPro" id="IPR052701">
    <property type="entry name" value="GAG_Ulvan_Degrading_Sulfatases"/>
</dbReference>
<sequence>MSQKKPNILVIFGDDIGYSNISCFGGDIMGVPTPNIDRIATEGIKLTSFYAQPSCTAGRAAFITGQMPARTGLTTVGCAGAPQGMSDKDPTIAQILKMHGYATAQFGKNHLGDREEHLPHRHGFDEFYGNLYHLNANEDPEDPDRPQTEEFEKAWNVRGVISGTADGPTKDEGALTTERMKTFDDEIVAKSSEFMERQVKAETPFFVWHCATRMHVFTHLVDEHKGVSRASEQDVYGDGLAEHDGHVGQLLAKLDELGIAEDTIVVYATDNGAYQYMWPEGGTSPFRGDKGTTWEGGVRVPCVIRYPGKIPAGQVSAEIVSMEDFFMTFAALVGMPDIDKKLKEGVEYKGKTYKVHLDGYDQTALFTGKGPSARKHYFYYDETTLTAVRYGPWKVTIAAKMEGKWDNPLVHLGRPWVTNILMDPYERQWGDVNRRMAEHKGWVLLPIVDFMTKHVMTFKDFPPRQEAMSADFSKLIEKFKENAAQD</sequence>
<keyword evidence="3" id="KW-1185">Reference proteome</keyword>
<evidence type="ECO:0000313" key="2">
    <source>
        <dbReference type="EMBL" id="MFC0687720.1"/>
    </source>
</evidence>
<feature type="domain" description="Sulfatase N-terminal" evidence="1">
    <location>
        <begin position="6"/>
        <end position="335"/>
    </location>
</feature>
<proteinExistence type="predicted"/>
<reference evidence="2 3" key="1">
    <citation type="submission" date="2024-09" db="EMBL/GenBank/DDBJ databases">
        <authorList>
            <person name="Sun Q."/>
            <person name="Mori K."/>
        </authorList>
    </citation>
    <scope>NUCLEOTIDE SEQUENCE [LARGE SCALE GENOMIC DNA]</scope>
    <source>
        <strain evidence="2 3">CICC 11035S</strain>
    </source>
</reference>
<dbReference type="Gene3D" id="3.30.1120.10">
    <property type="match status" value="1"/>
</dbReference>
<dbReference type="EMBL" id="JBHLTM010000092">
    <property type="protein sequence ID" value="MFC0687720.1"/>
    <property type="molecule type" value="Genomic_DNA"/>
</dbReference>
<dbReference type="Gene3D" id="3.40.720.10">
    <property type="entry name" value="Alkaline Phosphatase, subunit A"/>
    <property type="match status" value="1"/>
</dbReference>
<dbReference type="PANTHER" id="PTHR43751:SF2">
    <property type="entry name" value="SULFATASE N-TERMINAL DOMAIN-CONTAINING PROTEIN"/>
    <property type="match status" value="1"/>
</dbReference>
<dbReference type="InterPro" id="IPR000917">
    <property type="entry name" value="Sulfatase_N"/>
</dbReference>
<dbReference type="SUPFAM" id="SSF53649">
    <property type="entry name" value="Alkaline phosphatase-like"/>
    <property type="match status" value="1"/>
</dbReference>
<name>A0ABV6SEN0_9SPHN</name>
<dbReference type="RefSeq" id="WP_267223920.1">
    <property type="nucleotide sequence ID" value="NZ_JAPCWC010000029.1"/>
</dbReference>